<sequence length="103" mass="11506">MPSSFVILRTTREESEYICRQVVTVKNQCKVWALVDTVEFPVDSSTQNEGMVMWDTSSLSASSHDCTPGLGGAAVQLCVQPPDNQWPISSLRLFNLIRHPDHD</sequence>
<dbReference type="AlphaFoldDB" id="A0A0R3THM3"/>
<gene>
    <name evidence="1" type="ORF">HNAJ_LOCUS6560</name>
</gene>
<evidence type="ECO:0000313" key="2">
    <source>
        <dbReference type="Proteomes" id="UP000278807"/>
    </source>
</evidence>
<evidence type="ECO:0000313" key="1">
    <source>
        <dbReference type="EMBL" id="VDO02420.1"/>
    </source>
</evidence>
<accession>A0A0R3THM3</accession>
<dbReference type="Proteomes" id="UP000278807">
    <property type="component" value="Unassembled WGS sequence"/>
</dbReference>
<reference evidence="3" key="1">
    <citation type="submission" date="2017-02" db="UniProtKB">
        <authorList>
            <consortium name="WormBaseParasite"/>
        </authorList>
    </citation>
    <scope>IDENTIFICATION</scope>
</reference>
<keyword evidence="2" id="KW-1185">Reference proteome</keyword>
<organism evidence="3">
    <name type="scientific">Rodentolepis nana</name>
    <name type="common">Dwarf tapeworm</name>
    <name type="synonym">Hymenolepis nana</name>
    <dbReference type="NCBI Taxonomy" id="102285"/>
    <lineage>
        <taxon>Eukaryota</taxon>
        <taxon>Metazoa</taxon>
        <taxon>Spiralia</taxon>
        <taxon>Lophotrochozoa</taxon>
        <taxon>Platyhelminthes</taxon>
        <taxon>Cestoda</taxon>
        <taxon>Eucestoda</taxon>
        <taxon>Cyclophyllidea</taxon>
        <taxon>Hymenolepididae</taxon>
        <taxon>Rodentolepis</taxon>
    </lineage>
</organism>
<dbReference type="EMBL" id="UZAE01007435">
    <property type="protein sequence ID" value="VDO02420.1"/>
    <property type="molecule type" value="Genomic_DNA"/>
</dbReference>
<proteinExistence type="predicted"/>
<protein>
    <submittedName>
        <fullName evidence="3">START domain-containing protein</fullName>
    </submittedName>
</protein>
<reference evidence="1 2" key="2">
    <citation type="submission" date="2018-11" db="EMBL/GenBank/DDBJ databases">
        <authorList>
            <consortium name="Pathogen Informatics"/>
        </authorList>
    </citation>
    <scope>NUCLEOTIDE SEQUENCE [LARGE SCALE GENOMIC DNA]</scope>
</reference>
<name>A0A0R3THM3_RODNA</name>
<dbReference type="WBParaSite" id="HNAJ_0000656401-mRNA-1">
    <property type="protein sequence ID" value="HNAJ_0000656401-mRNA-1"/>
    <property type="gene ID" value="HNAJ_0000656401"/>
</dbReference>
<evidence type="ECO:0000313" key="3">
    <source>
        <dbReference type="WBParaSite" id="HNAJ_0000656401-mRNA-1"/>
    </source>
</evidence>